<evidence type="ECO:0000313" key="1">
    <source>
        <dbReference type="EMBL" id="KAJ2968280.1"/>
    </source>
</evidence>
<protein>
    <submittedName>
        <fullName evidence="1">Uncharacterized protein</fullName>
    </submittedName>
</protein>
<dbReference type="EMBL" id="JANJQO010002044">
    <property type="protein sequence ID" value="KAJ2968280.1"/>
    <property type="molecule type" value="Genomic_DNA"/>
</dbReference>
<accession>A0ACC1MMV1</accession>
<sequence>MTDTNKGTGRIAIKFGSLSASSLPKPNAPLSSLGKRPRPTAQSRAFGGADSDSDTEDDRRHRGKHEAITGFGADGAETERKRKEAEDAKVKKEYVIARQPNRDWRDAIKGQQQQRNGRGSKNILPPEARAAQNGDSAETAPADQDSGIKWGLTVKDRPTIGRQYQQGNTALATYRRRRGHGCASRQETNQGRQGHHH</sequence>
<reference evidence="1" key="1">
    <citation type="submission" date="2022-08" db="EMBL/GenBank/DDBJ databases">
        <title>Genome Sequence of Lecanicillium fungicola.</title>
        <authorList>
            <person name="Buettner E."/>
        </authorList>
    </citation>
    <scope>NUCLEOTIDE SEQUENCE</scope>
    <source>
        <strain evidence="1">Babe33</strain>
    </source>
</reference>
<name>A0ACC1MMV1_9HYPO</name>
<gene>
    <name evidence="1" type="ORF">NQ176_g9257</name>
</gene>
<evidence type="ECO:0000313" key="2">
    <source>
        <dbReference type="Proteomes" id="UP001143910"/>
    </source>
</evidence>
<organism evidence="1 2">
    <name type="scientific">Zarea fungicola</name>
    <dbReference type="NCBI Taxonomy" id="93591"/>
    <lineage>
        <taxon>Eukaryota</taxon>
        <taxon>Fungi</taxon>
        <taxon>Dikarya</taxon>
        <taxon>Ascomycota</taxon>
        <taxon>Pezizomycotina</taxon>
        <taxon>Sordariomycetes</taxon>
        <taxon>Hypocreomycetidae</taxon>
        <taxon>Hypocreales</taxon>
        <taxon>Cordycipitaceae</taxon>
        <taxon>Zarea</taxon>
    </lineage>
</organism>
<keyword evidence="2" id="KW-1185">Reference proteome</keyword>
<proteinExistence type="predicted"/>
<dbReference type="Proteomes" id="UP001143910">
    <property type="component" value="Unassembled WGS sequence"/>
</dbReference>
<comment type="caution">
    <text evidence="1">The sequence shown here is derived from an EMBL/GenBank/DDBJ whole genome shotgun (WGS) entry which is preliminary data.</text>
</comment>